<name>A0ACC2NHP9_9HYME</name>
<protein>
    <submittedName>
        <fullName evidence="1">Uncharacterized protein</fullName>
    </submittedName>
</protein>
<sequence>QEPEKDFDNEPSQGKSPTTSDSLLFAADPYFKFGVRLVASITICILHGNLHASPDETSPSSTPISRIPDACSLEEMQILRRLERRNEELMELEQSLRREWLINLSSQPGIREQGLEPRLTTTTLLPLPIRNLGPSEAARASLDRIRAELIARLERLEAVTTYYQRVGWDQCEGGPCHSHRNGIDAVKFAGVALKPHEDS</sequence>
<dbReference type="Proteomes" id="UP001239111">
    <property type="component" value="Chromosome 3"/>
</dbReference>
<feature type="non-terminal residue" evidence="1">
    <location>
        <position position="1"/>
    </location>
</feature>
<keyword evidence="2" id="KW-1185">Reference proteome</keyword>
<comment type="caution">
    <text evidence="1">The sequence shown here is derived from an EMBL/GenBank/DDBJ whole genome shotgun (WGS) entry which is preliminary data.</text>
</comment>
<accession>A0ACC2NHP9</accession>
<dbReference type="EMBL" id="CM056743">
    <property type="protein sequence ID" value="KAJ8669859.1"/>
    <property type="molecule type" value="Genomic_DNA"/>
</dbReference>
<proteinExistence type="predicted"/>
<gene>
    <name evidence="1" type="ORF">QAD02_001118</name>
</gene>
<reference evidence="1" key="1">
    <citation type="submission" date="2023-04" db="EMBL/GenBank/DDBJ databases">
        <title>A chromosome-level genome assembly of the parasitoid wasp Eretmocerus hayati.</title>
        <authorList>
            <person name="Zhong Y."/>
            <person name="Liu S."/>
            <person name="Liu Y."/>
        </authorList>
    </citation>
    <scope>NUCLEOTIDE SEQUENCE</scope>
    <source>
        <strain evidence="1">ZJU_SS_LIU_2023</strain>
    </source>
</reference>
<evidence type="ECO:0000313" key="1">
    <source>
        <dbReference type="EMBL" id="KAJ8669859.1"/>
    </source>
</evidence>
<organism evidence="1 2">
    <name type="scientific">Eretmocerus hayati</name>
    <dbReference type="NCBI Taxonomy" id="131215"/>
    <lineage>
        <taxon>Eukaryota</taxon>
        <taxon>Metazoa</taxon>
        <taxon>Ecdysozoa</taxon>
        <taxon>Arthropoda</taxon>
        <taxon>Hexapoda</taxon>
        <taxon>Insecta</taxon>
        <taxon>Pterygota</taxon>
        <taxon>Neoptera</taxon>
        <taxon>Endopterygota</taxon>
        <taxon>Hymenoptera</taxon>
        <taxon>Apocrita</taxon>
        <taxon>Proctotrupomorpha</taxon>
        <taxon>Chalcidoidea</taxon>
        <taxon>Aphelinidae</taxon>
        <taxon>Aphelininae</taxon>
        <taxon>Eretmocerus</taxon>
    </lineage>
</organism>
<evidence type="ECO:0000313" key="2">
    <source>
        <dbReference type="Proteomes" id="UP001239111"/>
    </source>
</evidence>